<comment type="caution">
    <text evidence="1">The sequence shown here is derived from an EMBL/GenBank/DDBJ whole genome shotgun (WGS) entry which is preliminary data.</text>
</comment>
<reference evidence="1 2" key="1">
    <citation type="journal article" date="2015" name="Appl. Environ. Microbiol.">
        <title>The Enterobacterium Trabulsiella odontotermitis Presents Novel Adaptations Related to Its Association with Fungus-Growing Termites.</title>
        <authorList>
            <person name="Sapountzis P."/>
            <person name="Gruntjes T."/>
            <person name="Otani S."/>
            <person name="Estevez J."/>
            <person name="da Costa R.R."/>
            <person name="Plunkett G.3rd."/>
            <person name="Perna N.T."/>
            <person name="Poulsen M."/>
        </authorList>
    </citation>
    <scope>NUCLEOTIDE SEQUENCE [LARGE SCALE GENOMIC DNA]</scope>
    <source>
        <strain evidence="1 2">12</strain>
    </source>
</reference>
<sequence>MTNMQNITNLAFAKNAKDQIETRITNVLTAIRSPEFCGMQFQRGEEVECAPVDSDTWRNMRDSDITELRITLESKGFKRVGKRMVIRAVKLVALENTDGKVWG</sequence>
<evidence type="ECO:0000313" key="1">
    <source>
        <dbReference type="EMBL" id="KNC88991.1"/>
    </source>
</evidence>
<dbReference type="EMBL" id="JNGI01000178">
    <property type="protein sequence ID" value="KNC88991.1"/>
    <property type="molecule type" value="Genomic_DNA"/>
</dbReference>
<keyword evidence="2" id="KW-1185">Reference proteome</keyword>
<proteinExistence type="predicted"/>
<name>A0A0L0GJL9_9ENTR</name>
<dbReference type="PATRIC" id="fig|379893.4.peg.1875"/>
<protein>
    <submittedName>
        <fullName evidence="1">Uncharacterized protein</fullName>
    </submittedName>
</protein>
<organism evidence="1 2">
    <name type="scientific">Trabulsiella odontotermitis</name>
    <dbReference type="NCBI Taxonomy" id="379893"/>
    <lineage>
        <taxon>Bacteria</taxon>
        <taxon>Pseudomonadati</taxon>
        <taxon>Pseudomonadota</taxon>
        <taxon>Gammaproteobacteria</taxon>
        <taxon>Enterobacterales</taxon>
        <taxon>Enterobacteriaceae</taxon>
        <taxon>Trabulsiella</taxon>
    </lineage>
</organism>
<gene>
    <name evidence="1" type="ORF">GM31_09210</name>
</gene>
<accession>A0A0L0GJL9</accession>
<dbReference type="Proteomes" id="UP000037393">
    <property type="component" value="Unassembled WGS sequence"/>
</dbReference>
<evidence type="ECO:0000313" key="2">
    <source>
        <dbReference type="Proteomes" id="UP000037393"/>
    </source>
</evidence>
<dbReference type="AlphaFoldDB" id="A0A0L0GJL9"/>